<dbReference type="SUPFAM" id="SSF55729">
    <property type="entry name" value="Acyl-CoA N-acyltransferases (Nat)"/>
    <property type="match status" value="1"/>
</dbReference>
<name>A0ABR2II64_9PEZI</name>
<dbReference type="Proteomes" id="UP001390339">
    <property type="component" value="Unassembled WGS sequence"/>
</dbReference>
<evidence type="ECO:0000259" key="1">
    <source>
        <dbReference type="PROSITE" id="PS51186"/>
    </source>
</evidence>
<sequence>MSGEVPLGVRVDTYAAGEPQRLTLEGTYTKLEPLHESHSKDLYKYLCDGSKSSTFAYLGTGPFDDEDDFTQQISMIAPSEDPFYFTIIAKQALAGGEVPAGSAVGYFALLNIDRAHRSVEIGWVTFSPKLQRTTVATEAFFLLMRYCMENLGNRRLEWKCNTLNAKSCRAAERLGFTYEGTFRKHRIARGRNRDTAWFSVVDDEWDARKRALLAWLAPENFQEGRQVRSLDAIRQGMGE</sequence>
<dbReference type="Gene3D" id="3.40.630.30">
    <property type="match status" value="1"/>
</dbReference>
<comment type="caution">
    <text evidence="2">The sequence shown here is derived from an EMBL/GenBank/DDBJ whole genome shotgun (WGS) entry which is preliminary data.</text>
</comment>
<gene>
    <name evidence="2" type="ORF">PGQ11_009484</name>
</gene>
<dbReference type="Pfam" id="PF13302">
    <property type="entry name" value="Acetyltransf_3"/>
    <property type="match status" value="1"/>
</dbReference>
<dbReference type="PROSITE" id="PS51186">
    <property type="entry name" value="GNAT"/>
    <property type="match status" value="1"/>
</dbReference>
<dbReference type="InterPro" id="IPR051908">
    <property type="entry name" value="Ribosomal_N-acetyltransferase"/>
</dbReference>
<evidence type="ECO:0000313" key="2">
    <source>
        <dbReference type="EMBL" id="KAK8863249.1"/>
    </source>
</evidence>
<dbReference type="EMBL" id="JAPCWZ010000005">
    <property type="protein sequence ID" value="KAK8863249.1"/>
    <property type="molecule type" value="Genomic_DNA"/>
</dbReference>
<evidence type="ECO:0000313" key="3">
    <source>
        <dbReference type="Proteomes" id="UP001390339"/>
    </source>
</evidence>
<accession>A0ABR2II64</accession>
<dbReference type="PANTHER" id="PTHR43441:SF2">
    <property type="entry name" value="FAMILY ACETYLTRANSFERASE, PUTATIVE (AFU_ORTHOLOGUE AFUA_7G00850)-RELATED"/>
    <property type="match status" value="1"/>
</dbReference>
<reference evidence="2 3" key="1">
    <citation type="journal article" date="2024" name="IMA Fungus">
        <title>Apiospora arundinis, a panoply of carbohydrate-active enzymes and secondary metabolites.</title>
        <authorList>
            <person name="Sorensen T."/>
            <person name="Petersen C."/>
            <person name="Muurmann A.T."/>
            <person name="Christiansen J.V."/>
            <person name="Brundto M.L."/>
            <person name="Overgaard C.K."/>
            <person name="Boysen A.T."/>
            <person name="Wollenberg R.D."/>
            <person name="Larsen T.O."/>
            <person name="Sorensen J.L."/>
            <person name="Nielsen K.L."/>
            <person name="Sondergaard T.E."/>
        </authorList>
    </citation>
    <scope>NUCLEOTIDE SEQUENCE [LARGE SCALE GENOMIC DNA]</scope>
    <source>
        <strain evidence="2 3">AAU 773</strain>
    </source>
</reference>
<keyword evidence="3" id="KW-1185">Reference proteome</keyword>
<proteinExistence type="predicted"/>
<dbReference type="PANTHER" id="PTHR43441">
    <property type="entry name" value="RIBOSOMAL-PROTEIN-SERINE ACETYLTRANSFERASE"/>
    <property type="match status" value="1"/>
</dbReference>
<feature type="domain" description="N-acetyltransferase" evidence="1">
    <location>
        <begin position="29"/>
        <end position="194"/>
    </location>
</feature>
<organism evidence="2 3">
    <name type="scientific">Apiospora arundinis</name>
    <dbReference type="NCBI Taxonomy" id="335852"/>
    <lineage>
        <taxon>Eukaryota</taxon>
        <taxon>Fungi</taxon>
        <taxon>Dikarya</taxon>
        <taxon>Ascomycota</taxon>
        <taxon>Pezizomycotina</taxon>
        <taxon>Sordariomycetes</taxon>
        <taxon>Xylariomycetidae</taxon>
        <taxon>Amphisphaeriales</taxon>
        <taxon>Apiosporaceae</taxon>
        <taxon>Apiospora</taxon>
    </lineage>
</organism>
<protein>
    <submittedName>
        <fullName evidence="2">GNAT family N-acetyltransferase</fullName>
    </submittedName>
</protein>
<dbReference type="InterPro" id="IPR000182">
    <property type="entry name" value="GNAT_dom"/>
</dbReference>
<dbReference type="InterPro" id="IPR016181">
    <property type="entry name" value="Acyl_CoA_acyltransferase"/>
</dbReference>